<dbReference type="AlphaFoldDB" id="A1WXT9"/>
<protein>
    <submittedName>
        <fullName evidence="3">Endonuclease/exonuclease/phosphatase</fullName>
    </submittedName>
</protein>
<dbReference type="GO" id="GO:0004527">
    <property type="term" value="F:exonuclease activity"/>
    <property type="evidence" value="ECO:0007669"/>
    <property type="project" value="UniProtKB-KW"/>
</dbReference>
<dbReference type="GO" id="GO:0004519">
    <property type="term" value="F:endonuclease activity"/>
    <property type="evidence" value="ECO:0007669"/>
    <property type="project" value="UniProtKB-KW"/>
</dbReference>
<feature type="region of interest" description="Disordered" evidence="1">
    <location>
        <begin position="550"/>
        <end position="570"/>
    </location>
</feature>
<keyword evidence="3" id="KW-0255">Endonuclease</keyword>
<dbReference type="OrthoDB" id="9800417at2"/>
<dbReference type="HOGENOM" id="CLU_006338_2_1_6"/>
<evidence type="ECO:0000313" key="3">
    <source>
        <dbReference type="EMBL" id="ABM62501.1"/>
    </source>
</evidence>
<evidence type="ECO:0000259" key="2">
    <source>
        <dbReference type="Pfam" id="PF03372"/>
    </source>
</evidence>
<gene>
    <name evidence="3" type="ordered locus">Hhal_1737</name>
</gene>
<name>A1WXT9_HALHL</name>
<feature type="region of interest" description="Disordered" evidence="1">
    <location>
        <begin position="190"/>
        <end position="215"/>
    </location>
</feature>
<dbReference type="KEGG" id="hha:Hhal_1737"/>
<dbReference type="SUPFAM" id="SSF56219">
    <property type="entry name" value="DNase I-like"/>
    <property type="match status" value="1"/>
</dbReference>
<dbReference type="PANTHER" id="PTHR42834:SF1">
    <property type="entry name" value="ENDONUCLEASE_EXONUCLEASE_PHOSPHATASE FAMILY PROTEIN (AFU_ORTHOLOGUE AFUA_3G09210)"/>
    <property type="match status" value="1"/>
</dbReference>
<dbReference type="Pfam" id="PF03372">
    <property type="entry name" value="Exo_endo_phos"/>
    <property type="match status" value="1"/>
</dbReference>
<sequence length="570" mass="61940">MIASVSRVLVLAAWGAVLVLAGGAAVASKPCASAETTAVHELAGQGVGRQAPEDPVRVNGVVTAAFLGAEGLDGFFIQGTGPAPDGKPAGLFVYAPELTAEQRERIEPGRQLLLTGRAGEHRGRPQLEWLEAVQDCGAKQVTPYPLDWPAAAPERLEGVLVRIRQPMVVSGTYELPRYGTLKLTPERRAFRPTNFLPGDGPEDPTLSGARLRLDDGSYRGRPDPIPYLDDDGTRRVGSRVADLTGVLTHAFGAWRLHPTEPPDFEASNPRPEALPPPEAGTVRVAAFNVENYFLTLGERGAASEVELERQRAKLLAAAESLHADVLVLVEMENRQDAPEDFVERLAASTGHPWRLARGGETGSDAIKVSLAYREDRVQPVTETVRDARRVHHRPPPLVGFRPQGGGEPFAVAGIHFKSKTRCPDAGDVDRGQGCWNHRRTEQAEALAEFLGRWRAERSEALPVLIAGDLNAYGGEDPARALAAAGKVDLLAEHLAWPDRYTYVFRGESGYLDHLQAHPALAERVAAVHRHPINADEPRFLEFDGDPGRVREDAYRSSDHDPIAVDLEKTD</sequence>
<dbReference type="InterPro" id="IPR047971">
    <property type="entry name" value="ExeM-like"/>
</dbReference>
<dbReference type="eggNOG" id="COG2374">
    <property type="taxonomic scope" value="Bacteria"/>
</dbReference>
<reference evidence="4" key="1">
    <citation type="submission" date="2006-12" db="EMBL/GenBank/DDBJ databases">
        <title>Complete sequence of Halorhodospira halophila SL1.</title>
        <authorList>
            <consortium name="US DOE Joint Genome Institute"/>
            <person name="Copeland A."/>
            <person name="Lucas S."/>
            <person name="Lapidus A."/>
            <person name="Barry K."/>
            <person name="Detter J.C."/>
            <person name="Glavina del Rio T."/>
            <person name="Hammon N."/>
            <person name="Israni S."/>
            <person name="Dalin E."/>
            <person name="Tice H."/>
            <person name="Pitluck S."/>
            <person name="Saunders E."/>
            <person name="Brettin T."/>
            <person name="Bruce D."/>
            <person name="Han C."/>
            <person name="Tapia R."/>
            <person name="Schmutz J."/>
            <person name="Larimer F."/>
            <person name="Land M."/>
            <person name="Hauser L."/>
            <person name="Kyrpides N."/>
            <person name="Mikhailova N."/>
            <person name="Hoff W."/>
            <person name="Richardson P."/>
        </authorList>
    </citation>
    <scope>NUCLEOTIDE SEQUENCE [LARGE SCALE GENOMIC DNA]</scope>
    <source>
        <strain evidence="4">DSM 244 / SL1</strain>
    </source>
</reference>
<evidence type="ECO:0000313" key="4">
    <source>
        <dbReference type="Proteomes" id="UP000000647"/>
    </source>
</evidence>
<evidence type="ECO:0000256" key="1">
    <source>
        <dbReference type="SAM" id="MobiDB-lite"/>
    </source>
</evidence>
<dbReference type="CDD" id="cd04486">
    <property type="entry name" value="YhcR_OBF_like"/>
    <property type="match status" value="1"/>
</dbReference>
<accession>A1WXT9</accession>
<dbReference type="Gene3D" id="3.60.10.10">
    <property type="entry name" value="Endonuclease/exonuclease/phosphatase"/>
    <property type="match status" value="1"/>
</dbReference>
<dbReference type="Proteomes" id="UP000000647">
    <property type="component" value="Chromosome"/>
</dbReference>
<reference evidence="3 4" key="2">
    <citation type="journal article" date="2013" name="Stand. Genomic Sci.">
        <title>Complete genome sequence of Halorhodospira halophila SL1.</title>
        <authorList>
            <person name="Challacombe J.F."/>
            <person name="Majid S."/>
            <person name="Deole R."/>
            <person name="Brettin T.S."/>
            <person name="Bruce D."/>
            <person name="Delano S.F."/>
            <person name="Detter J.C."/>
            <person name="Gleasner C.D."/>
            <person name="Han C.S."/>
            <person name="Misra M."/>
            <person name="Reitenga K.G."/>
            <person name="Mikhailova N."/>
            <person name="Woyke T."/>
            <person name="Pitluck S."/>
            <person name="Nolan M."/>
            <person name="Land M.L."/>
            <person name="Saunders E."/>
            <person name="Tapia R."/>
            <person name="Lapidus A."/>
            <person name="Ivanova N."/>
            <person name="Hoff W.D."/>
        </authorList>
    </citation>
    <scope>NUCLEOTIDE SEQUENCE [LARGE SCALE GENOMIC DNA]</scope>
    <source>
        <strain evidence="4">DSM 244 / SL1</strain>
    </source>
</reference>
<dbReference type="CDD" id="cd10283">
    <property type="entry name" value="MnuA_DNase1-like"/>
    <property type="match status" value="1"/>
</dbReference>
<dbReference type="EMBL" id="CP000544">
    <property type="protein sequence ID" value="ABM62501.1"/>
    <property type="molecule type" value="Genomic_DNA"/>
</dbReference>
<keyword evidence="3" id="KW-0269">Exonuclease</keyword>
<keyword evidence="4" id="KW-1185">Reference proteome</keyword>
<proteinExistence type="predicted"/>
<feature type="domain" description="Endonuclease/exonuclease/phosphatase" evidence="2">
    <location>
        <begin position="288"/>
        <end position="559"/>
    </location>
</feature>
<dbReference type="PANTHER" id="PTHR42834">
    <property type="entry name" value="ENDONUCLEASE/EXONUCLEASE/PHOSPHATASE FAMILY PROTEIN (AFU_ORTHOLOGUE AFUA_3G09210)"/>
    <property type="match status" value="1"/>
</dbReference>
<keyword evidence="3" id="KW-0540">Nuclease</keyword>
<dbReference type="NCBIfam" id="NF033681">
    <property type="entry name" value="ExeM_NucH_DNase"/>
    <property type="match status" value="1"/>
</dbReference>
<dbReference type="STRING" id="349124.Hhal_1737"/>
<dbReference type="InterPro" id="IPR036691">
    <property type="entry name" value="Endo/exonu/phosph_ase_sf"/>
</dbReference>
<dbReference type="RefSeq" id="WP_011814523.1">
    <property type="nucleotide sequence ID" value="NC_008789.1"/>
</dbReference>
<organism evidence="3 4">
    <name type="scientific">Halorhodospira halophila (strain DSM 244 / SL1)</name>
    <name type="common">Ectothiorhodospira halophila (strain DSM 244 / SL1)</name>
    <dbReference type="NCBI Taxonomy" id="349124"/>
    <lineage>
        <taxon>Bacteria</taxon>
        <taxon>Pseudomonadati</taxon>
        <taxon>Pseudomonadota</taxon>
        <taxon>Gammaproteobacteria</taxon>
        <taxon>Chromatiales</taxon>
        <taxon>Ectothiorhodospiraceae</taxon>
        <taxon>Halorhodospira</taxon>
    </lineage>
</organism>
<keyword evidence="3" id="KW-0378">Hydrolase</keyword>
<dbReference type="InterPro" id="IPR005135">
    <property type="entry name" value="Endo/exonuclease/phosphatase"/>
</dbReference>